<dbReference type="EMBL" id="CASHSV030000311">
    <property type="protein sequence ID" value="CAJ2658038.1"/>
    <property type="molecule type" value="Genomic_DNA"/>
</dbReference>
<evidence type="ECO:0000313" key="1">
    <source>
        <dbReference type="EMBL" id="CAJ2658038.1"/>
    </source>
</evidence>
<gene>
    <name evidence="1" type="ORF">MILVUS5_LOCUS24491</name>
</gene>
<name>A0ACB0KQ90_TRIPR</name>
<reference evidence="1" key="1">
    <citation type="submission" date="2023-10" db="EMBL/GenBank/DDBJ databases">
        <authorList>
            <person name="Rodriguez Cubillos JULIANA M."/>
            <person name="De Vega J."/>
        </authorList>
    </citation>
    <scope>NUCLEOTIDE SEQUENCE</scope>
</reference>
<dbReference type="Proteomes" id="UP001177021">
    <property type="component" value="Unassembled WGS sequence"/>
</dbReference>
<accession>A0ACB0KQ90</accession>
<organism evidence="1 2">
    <name type="scientific">Trifolium pratense</name>
    <name type="common">Red clover</name>
    <dbReference type="NCBI Taxonomy" id="57577"/>
    <lineage>
        <taxon>Eukaryota</taxon>
        <taxon>Viridiplantae</taxon>
        <taxon>Streptophyta</taxon>
        <taxon>Embryophyta</taxon>
        <taxon>Tracheophyta</taxon>
        <taxon>Spermatophyta</taxon>
        <taxon>Magnoliopsida</taxon>
        <taxon>eudicotyledons</taxon>
        <taxon>Gunneridae</taxon>
        <taxon>Pentapetalae</taxon>
        <taxon>rosids</taxon>
        <taxon>fabids</taxon>
        <taxon>Fabales</taxon>
        <taxon>Fabaceae</taxon>
        <taxon>Papilionoideae</taxon>
        <taxon>50 kb inversion clade</taxon>
        <taxon>NPAAA clade</taxon>
        <taxon>Hologalegina</taxon>
        <taxon>IRL clade</taxon>
        <taxon>Trifolieae</taxon>
        <taxon>Trifolium</taxon>
    </lineage>
</organism>
<keyword evidence="2" id="KW-1185">Reference proteome</keyword>
<proteinExistence type="predicted"/>
<protein>
    <submittedName>
        <fullName evidence="1">Uncharacterized protein</fullName>
    </submittedName>
</protein>
<comment type="caution">
    <text evidence="1">The sequence shown here is derived from an EMBL/GenBank/DDBJ whole genome shotgun (WGS) entry which is preliminary data.</text>
</comment>
<evidence type="ECO:0000313" key="2">
    <source>
        <dbReference type="Proteomes" id="UP001177021"/>
    </source>
</evidence>
<sequence>MGTTVNCRATQLIDGDGGFNVSGLNNFIETSNMASCDLSYAVVAILGPQSGGKSTLMNHLFHTDFTEMNALRTRSQTTKGIWIGKCTGIEPCTIAMDLEGTDSRERGEDDTTFEKQSALFALAVSDILLINMWCHDIGREQAANKPLLRIVFQVMLRLFSPRKTTLLFVIRDKTKTPMEILEPILREDIQKIWDAVPKPEAHVHTPLSDFFTVEVTALSSYEHEEDKFKMEVAILRQRFCNSIAPGGLAGDRCGVVPASAFSLSAQNIWKDIRENKDLDLPAHKVLVATLRCEAFANEKLSHLPSDKGLLKLKEELQSGPVKGLGEKLSAIIDTYLSSYDAEALYFDESVRNAKRKQLESNALEIVYPAYTTTLKHLRYKALDDFKTKLGSSLNNGEGFASSCRMWTESIMLNFDIEAADASVRQANWDASKARDKLRRDIDFHASAVRNEKLFEIAANSKKQLAKALAEPVESLFKEGGKDTWLSIRNLLIRETEAAVSEFLDRIAGFEKKEETVEQIQPILRNRARKVVEDKAREGAGKVLSLMKDRFFAVFRYDNDSLLRVWTQDEDIGAITRDALSASLKLLSNLAAIRLEEKPDNIDSVLYSLLSAASSSVDPLASSTWEEVSPEDTLISPVECMSLWTQFEGEIKDPVEQAMEAQAAGKQDSIASSVFKLIDSVGEVAKSVVDVAKSVVKTTVGRSLPPQPKIMNFSPPALLPPKNPILLLEELHTSHLLPKD</sequence>